<evidence type="ECO:0000313" key="7">
    <source>
        <dbReference type="Proteomes" id="UP000063930"/>
    </source>
</evidence>
<evidence type="ECO:0000313" key="4">
    <source>
        <dbReference type="EMBL" id="GFP12146.1"/>
    </source>
</evidence>
<dbReference type="EMBL" id="CP015496">
    <property type="protein sequence ID" value="AUI75189.1"/>
    <property type="molecule type" value="Genomic_DNA"/>
</dbReference>
<dbReference type="Proteomes" id="UP000630086">
    <property type="component" value="Unassembled WGS sequence"/>
</dbReference>
<dbReference type="Proteomes" id="UP000267794">
    <property type="component" value="Chromosome"/>
</dbReference>
<evidence type="ECO:0000313" key="5">
    <source>
        <dbReference type="EMBL" id="GFP12155.1"/>
    </source>
</evidence>
<evidence type="ECO:0000313" key="8">
    <source>
        <dbReference type="Proteomes" id="UP000234562"/>
    </source>
</evidence>
<evidence type="ECO:0000313" key="2">
    <source>
        <dbReference type="EMBL" id="AUI75189.1"/>
    </source>
</evidence>
<protein>
    <submittedName>
        <fullName evidence="3">ATPase</fullName>
    </submittedName>
</protein>
<evidence type="ECO:0000313" key="6">
    <source>
        <dbReference type="EMBL" id="GFP13655.1"/>
    </source>
</evidence>
<reference evidence="2" key="4">
    <citation type="journal article" date="2018" name="Front. Microbiol.">
        <title>Comparative Genomics of Completely Sequenced Lactobacillus helveticus Genomes Provides Insights into Strain-Specific Genes and Resolves Metagenomics Data Down to the Strain Level.</title>
        <authorList>
            <person name="Schmid M."/>
            <person name="Muri J."/>
            <person name="Melidis D."/>
            <person name="Varadarajan A.R."/>
            <person name="Somerville V."/>
            <person name="Wicki A."/>
            <person name="Moser A."/>
            <person name="Bourqui M."/>
            <person name="Wenzel C."/>
            <person name="Eugster-Meier E."/>
            <person name="Frey J.E."/>
            <person name="Irmler S."/>
            <person name="Ahrens C.H."/>
        </authorList>
    </citation>
    <scope>NUCLEOTIDE SEQUENCE</scope>
    <source>
        <strain evidence="2">FAM8105</strain>
    </source>
</reference>
<dbReference type="EMBL" id="BLYV01000339">
    <property type="protein sequence ID" value="GFP13655.1"/>
    <property type="molecule type" value="Genomic_DNA"/>
</dbReference>
<gene>
    <name evidence="1" type="ORF">ALV80_10725</name>
    <name evidence="3" type="ORF">BC335_2268</name>
    <name evidence="2" type="ORF">Lh8105_10985</name>
    <name evidence="4" type="ORF">LHEJCM1062_00180</name>
    <name evidence="5" type="ORF">LHEJCM1062_00270</name>
    <name evidence="6" type="ORF">LHEJCM1062_15270</name>
</gene>
<dbReference type="EMBL" id="BLYV01000010">
    <property type="protein sequence ID" value="GFP12155.1"/>
    <property type="molecule type" value="Genomic_DNA"/>
</dbReference>
<reference evidence="1 7" key="1">
    <citation type="submission" date="2015-08" db="EMBL/GenBank/DDBJ databases">
        <title>Complete genome sequence of Lactobacillus helveticus CAUH18, a probiotic strain originated from koumiss.</title>
        <authorList>
            <person name="Yang Y."/>
            <person name="Hao Y."/>
        </authorList>
    </citation>
    <scope>NUCLEOTIDE SEQUENCE [LARGE SCALE GENOMIC DNA]</scope>
    <source>
        <strain evidence="1 7">CAUH18</strain>
    </source>
</reference>
<organism evidence="3 9">
    <name type="scientific">Lactobacillus helveticus</name>
    <name type="common">Lactobacillus suntoryeus</name>
    <dbReference type="NCBI Taxonomy" id="1587"/>
    <lineage>
        <taxon>Bacteria</taxon>
        <taxon>Bacillati</taxon>
        <taxon>Bacillota</taxon>
        <taxon>Bacilli</taxon>
        <taxon>Lactobacillales</taxon>
        <taxon>Lactobacillaceae</taxon>
        <taxon>Lactobacillus</taxon>
    </lineage>
</organism>
<reference evidence="8" key="2">
    <citation type="submission" date="2016-05" db="EMBL/GenBank/DDBJ databases">
        <title>Genome sequence of Lactobacillus helveticus FAM8105.</title>
        <authorList>
            <person name="Ahrens C."/>
            <person name="Schmid M."/>
        </authorList>
    </citation>
    <scope>NUCLEOTIDE SEQUENCE [LARGE SCALE GENOMIC DNA]</scope>
    <source>
        <strain evidence="8">FAM8105</strain>
    </source>
</reference>
<dbReference type="Proteomes" id="UP000063930">
    <property type="component" value="Chromosome"/>
</dbReference>
<accession>A0A0D5MGJ0</accession>
<reference evidence="3 9" key="3">
    <citation type="submission" date="2016-10" db="EMBL/GenBank/DDBJ databases">
        <title>Complete genomic sequencing of Lactobacillus helveticus LH99 and comparative genome analysis.</title>
        <authorList>
            <person name="Li N."/>
            <person name="You C."/>
            <person name="Liu Z."/>
        </authorList>
    </citation>
    <scope>NUCLEOTIDE SEQUENCE [LARGE SCALE GENOMIC DNA]</scope>
    <source>
        <strain evidence="3 9">LH99</strain>
    </source>
</reference>
<dbReference type="Proteomes" id="UP000234562">
    <property type="component" value="Chromosome"/>
</dbReference>
<name>A0A0D5MGJ0_LACHE</name>
<dbReference type="EMBL" id="BLYV01000005">
    <property type="protein sequence ID" value="GFP12146.1"/>
    <property type="molecule type" value="Genomic_DNA"/>
</dbReference>
<dbReference type="KEGG" id="lhd:HUO_00745"/>
<evidence type="ECO:0000313" key="9">
    <source>
        <dbReference type="Proteomes" id="UP000267794"/>
    </source>
</evidence>
<reference evidence="4" key="5">
    <citation type="submission" date="2020-07" db="EMBL/GenBank/DDBJ databases">
        <title>Draft genome sequence of Lactobacillus helveticus strain JCM 1062.</title>
        <authorList>
            <person name="Endo A."/>
            <person name="Maeno S."/>
            <person name="Kido Y."/>
        </authorList>
    </citation>
    <scope>NUCLEOTIDE SEQUENCE</scope>
    <source>
        <strain evidence="4">JCM 1062</strain>
    </source>
</reference>
<evidence type="ECO:0000313" key="3">
    <source>
        <dbReference type="EMBL" id="AYE62607.1"/>
    </source>
</evidence>
<dbReference type="AlphaFoldDB" id="A0A0D5MGJ0"/>
<evidence type="ECO:0000313" key="1">
    <source>
        <dbReference type="EMBL" id="ALI53427.1"/>
    </source>
</evidence>
<proteinExistence type="predicted"/>
<dbReference type="RefSeq" id="WP_004561133.1">
    <property type="nucleotide sequence ID" value="NZ_BLYV01000339.1"/>
</dbReference>
<sequence>MIKRTVYLNRINPFIDKDIIKVITGIRRSGKSVLLINCRRKHGISIP</sequence>
<dbReference type="EMBL" id="CP012381">
    <property type="protein sequence ID" value="ALI53427.1"/>
    <property type="molecule type" value="Genomic_DNA"/>
</dbReference>
<dbReference type="EMBL" id="CP017982">
    <property type="protein sequence ID" value="AYE62607.1"/>
    <property type="molecule type" value="Genomic_DNA"/>
</dbReference>